<evidence type="ECO:0000313" key="17">
    <source>
        <dbReference type="EMBL" id="RGS15931.1"/>
    </source>
</evidence>
<evidence type="ECO:0000313" key="40">
    <source>
        <dbReference type="Proteomes" id="UP000286501"/>
    </source>
</evidence>
<dbReference type="EMBL" id="QRIN01000002">
    <property type="protein sequence ID" value="RHG69354.1"/>
    <property type="molecule type" value="Genomic_DNA"/>
</dbReference>
<dbReference type="Proteomes" id="UP000261245">
    <property type="component" value="Unassembled WGS sequence"/>
</dbReference>
<evidence type="ECO:0000313" key="30">
    <source>
        <dbReference type="Proteomes" id="UP000283672"/>
    </source>
</evidence>
<evidence type="ECO:0000313" key="37">
    <source>
        <dbReference type="Proteomes" id="UP000286077"/>
    </source>
</evidence>
<evidence type="ECO:0000313" key="13">
    <source>
        <dbReference type="EMBL" id="MQO91803.1"/>
    </source>
</evidence>
<evidence type="ECO:0000313" key="14">
    <source>
        <dbReference type="EMBL" id="MQP14836.1"/>
    </source>
</evidence>
<dbReference type="EMBL" id="QROP01000036">
    <property type="protein sequence ID" value="RHL35194.1"/>
    <property type="molecule type" value="Genomic_DNA"/>
</dbReference>
<organism evidence="24 40">
    <name type="scientific">Segatella copri</name>
    <dbReference type="NCBI Taxonomy" id="165179"/>
    <lineage>
        <taxon>Bacteria</taxon>
        <taxon>Pseudomonadati</taxon>
        <taxon>Bacteroidota</taxon>
        <taxon>Bacteroidia</taxon>
        <taxon>Bacteroidales</taxon>
        <taxon>Prevotellaceae</taxon>
        <taxon>Segatella</taxon>
    </lineage>
</organism>
<evidence type="ECO:0000313" key="46">
    <source>
        <dbReference type="Proteomes" id="UP000477980"/>
    </source>
</evidence>
<dbReference type="OrthoDB" id="1029717at2"/>
<evidence type="ECO:0008006" key="47">
    <source>
        <dbReference type="Google" id="ProtNLM"/>
    </source>
</evidence>
<evidence type="ECO:0000313" key="16">
    <source>
        <dbReference type="EMBL" id="RGN08714.1"/>
    </source>
</evidence>
<evidence type="ECO:0000313" key="23">
    <source>
        <dbReference type="EMBL" id="RHA86050.1"/>
    </source>
</evidence>
<evidence type="ECO:0000313" key="7">
    <source>
        <dbReference type="EMBL" id="MCW4155377.1"/>
    </source>
</evidence>
<evidence type="ECO:0000313" key="36">
    <source>
        <dbReference type="Proteomes" id="UP000285776"/>
    </source>
</evidence>
<evidence type="ECO:0000313" key="45">
    <source>
        <dbReference type="Proteomes" id="UP000421283"/>
    </source>
</evidence>
<evidence type="ECO:0000313" key="32">
    <source>
        <dbReference type="Proteomes" id="UP000283872"/>
    </source>
</evidence>
<dbReference type="EMBL" id="QRVA01000015">
    <property type="protein sequence ID" value="RGS15931.1"/>
    <property type="molecule type" value="Genomic_DNA"/>
</dbReference>
<evidence type="ECO:0000313" key="21">
    <source>
        <dbReference type="EMBL" id="RGW70988.1"/>
    </source>
</evidence>
<dbReference type="Proteomes" id="UP000285236">
    <property type="component" value="Unassembled WGS sequence"/>
</dbReference>
<dbReference type="EMBL" id="JAPDVD010000001">
    <property type="protein sequence ID" value="MCW4137400.1"/>
    <property type="molecule type" value="Genomic_DNA"/>
</dbReference>
<dbReference type="EMBL" id="VZAP01000049">
    <property type="protein sequence ID" value="MQO91803.1"/>
    <property type="molecule type" value="Genomic_DNA"/>
</dbReference>
<dbReference type="Proteomes" id="UP000420707">
    <property type="component" value="Unassembled WGS sequence"/>
</dbReference>
<evidence type="ECO:0000313" key="31">
    <source>
        <dbReference type="Proteomes" id="UP000283785"/>
    </source>
</evidence>
<reference evidence="1" key="3">
    <citation type="submission" date="2021-12" db="EMBL/GenBank/DDBJ databases">
        <authorList>
            <person name="Lv X."/>
        </authorList>
    </citation>
    <scope>NUCLEOTIDE SEQUENCE</scope>
    <source>
        <strain evidence="1">HF2106</strain>
    </source>
</reference>
<name>A0A3E4SLD7_9BACT</name>
<comment type="caution">
    <text evidence="24">The sequence shown here is derived from an EMBL/GenBank/DDBJ whole genome shotgun (WGS) entry which is preliminary data.</text>
</comment>
<dbReference type="EMBL" id="QRNB01000068">
    <property type="protein sequence ID" value="RHK09032.1"/>
    <property type="molecule type" value="Genomic_DNA"/>
</dbReference>
<dbReference type="EMBL" id="QRKB01000017">
    <property type="protein sequence ID" value="RHH82553.1"/>
    <property type="molecule type" value="Genomic_DNA"/>
</dbReference>
<evidence type="ECO:0000313" key="15">
    <source>
        <dbReference type="EMBL" id="RGL63487.1"/>
    </source>
</evidence>
<evidence type="ECO:0000313" key="42">
    <source>
        <dbReference type="Proteomes" id="UP000390763"/>
    </source>
</evidence>
<evidence type="ECO:0000313" key="27">
    <source>
        <dbReference type="EMBL" id="RHL35194.1"/>
    </source>
</evidence>
<dbReference type="Proteomes" id="UP000477980">
    <property type="component" value="Unassembled WGS sequence"/>
</dbReference>
<evidence type="ECO:0000313" key="34">
    <source>
        <dbReference type="Proteomes" id="UP000284990"/>
    </source>
</evidence>
<evidence type="ECO:0000313" key="8">
    <source>
        <dbReference type="EMBL" id="MCW4165431.1"/>
    </source>
</evidence>
<dbReference type="Proteomes" id="UP000286077">
    <property type="component" value="Unassembled WGS sequence"/>
</dbReference>
<dbReference type="EMBL" id="VZAH01000100">
    <property type="protein sequence ID" value="MQP14836.1"/>
    <property type="molecule type" value="Genomic_DNA"/>
</dbReference>
<evidence type="ECO:0000313" key="35">
    <source>
        <dbReference type="Proteomes" id="UP000285236"/>
    </source>
</evidence>
<dbReference type="Proteomes" id="UP001209074">
    <property type="component" value="Unassembled WGS sequence"/>
</dbReference>
<dbReference type="EMBL" id="QRVN01000009">
    <property type="protein sequence ID" value="RGS47587.1"/>
    <property type="molecule type" value="Genomic_DNA"/>
</dbReference>
<evidence type="ECO:0000313" key="11">
    <source>
        <dbReference type="EMBL" id="MQO03787.1"/>
    </source>
</evidence>
<evidence type="ECO:0000313" key="22">
    <source>
        <dbReference type="EMBL" id="RGW81022.1"/>
    </source>
</evidence>
<dbReference type="EMBL" id="JAPDVH010000001">
    <property type="protein sequence ID" value="MCW4155377.1"/>
    <property type="molecule type" value="Genomic_DNA"/>
</dbReference>
<evidence type="ECO:0000313" key="26">
    <source>
        <dbReference type="EMBL" id="RHK09032.1"/>
    </source>
</evidence>
<dbReference type="EMBL" id="VZAZ01000022">
    <property type="protein sequence ID" value="MQO55108.1"/>
    <property type="molecule type" value="Genomic_DNA"/>
</dbReference>
<evidence type="ECO:0000313" key="19">
    <source>
        <dbReference type="EMBL" id="RGU98963.1"/>
    </source>
</evidence>
<dbReference type="Proteomes" id="UP000286113">
    <property type="component" value="Unassembled WGS sequence"/>
</dbReference>
<dbReference type="EMBL" id="JAPDUS010000004">
    <property type="protein sequence ID" value="MCW4092674.1"/>
    <property type="molecule type" value="Genomic_DNA"/>
</dbReference>
<dbReference type="Proteomes" id="UP000284990">
    <property type="component" value="Unassembled WGS sequence"/>
</dbReference>
<evidence type="ECO:0000313" key="3">
    <source>
        <dbReference type="EMBL" id="MCP9551036.1"/>
    </source>
</evidence>
<dbReference type="EMBL" id="JANDWN010000017">
    <property type="protein sequence ID" value="MCP9599851.1"/>
    <property type="molecule type" value="Genomic_DNA"/>
</dbReference>
<dbReference type="Proteomes" id="UP000390763">
    <property type="component" value="Unassembled WGS sequence"/>
</dbReference>
<dbReference type="Proteomes" id="UP001208620">
    <property type="component" value="Unassembled WGS sequence"/>
</dbReference>
<reference evidence="28 29" key="1">
    <citation type="submission" date="2018-08" db="EMBL/GenBank/DDBJ databases">
        <title>A genome reference for cultivated species of the human gut microbiota.</title>
        <authorList>
            <person name="Zou Y."/>
            <person name="Xue W."/>
            <person name="Luo G."/>
        </authorList>
    </citation>
    <scope>NUCLEOTIDE SEQUENCE [LARGE SCALE GENOMIC DNA]</scope>
    <source>
        <strain evidence="22 36">AF10-17</strain>
        <strain evidence="21 37">AF11-14</strain>
        <strain evidence="20 31">AF12-50</strain>
        <strain evidence="19 35">AF15-25</strain>
        <strain evidence="18 38">AF22-1</strain>
        <strain evidence="17 32">AF24-12</strain>
        <strain evidence="27 30">AF38-11</strain>
        <strain evidence="26 39">AF46-2NS</strain>
        <strain evidence="25 33">AM16-54</strain>
        <strain evidence="24 40">AM22-1</strain>
        <strain evidence="23 34">AM42-23AC</strain>
        <strain evidence="16 29">OM06-11</strain>
        <strain evidence="15 28">TF06-40</strain>
    </source>
</reference>
<evidence type="ECO:0000313" key="25">
    <source>
        <dbReference type="EMBL" id="RHH82553.1"/>
    </source>
</evidence>
<evidence type="ECO:0000313" key="29">
    <source>
        <dbReference type="Proteomes" id="UP000261245"/>
    </source>
</evidence>
<evidence type="ECO:0000313" key="2">
    <source>
        <dbReference type="EMBL" id="MCP9500233.1"/>
    </source>
</evidence>
<dbReference type="EMBL" id="VZBT01000054">
    <property type="protein sequence ID" value="MQO03787.1"/>
    <property type="molecule type" value="Genomic_DNA"/>
</dbReference>
<reference evidence="2" key="4">
    <citation type="submission" date="2022-07" db="EMBL/GenBank/DDBJ databases">
        <title>Prevotella copri.</title>
        <authorList>
            <person name="Yang C."/>
        </authorList>
    </citation>
    <scope>NUCLEOTIDE SEQUENCE</scope>
    <source>
        <strain evidence="4">HF1476</strain>
        <strain evidence="3">HF1805</strain>
        <strain evidence="2">HF88</strain>
    </source>
</reference>
<dbReference type="Proteomes" id="UP001209168">
    <property type="component" value="Unassembled WGS sequence"/>
</dbReference>
<dbReference type="EMBL" id="VZCY01000015">
    <property type="protein sequence ID" value="MQN08680.1"/>
    <property type="molecule type" value="Genomic_DNA"/>
</dbReference>
<dbReference type="Proteomes" id="UP000283672">
    <property type="component" value="Unassembled WGS sequence"/>
</dbReference>
<evidence type="ECO:0000313" key="44">
    <source>
        <dbReference type="Proteomes" id="UP000420707"/>
    </source>
</evidence>
<dbReference type="Proteomes" id="UP001204486">
    <property type="component" value="Unassembled WGS sequence"/>
</dbReference>
<dbReference type="Proteomes" id="UP000406735">
    <property type="component" value="Unassembled WGS sequence"/>
</dbReference>
<dbReference type="Proteomes" id="UP000285776">
    <property type="component" value="Unassembled WGS sequence"/>
</dbReference>
<dbReference type="EMBL" id="QSUC01000020">
    <property type="protein sequence ID" value="RGN08714.1"/>
    <property type="molecule type" value="Genomic_DNA"/>
</dbReference>
<sequence>MEQKKYKQINTKTPEIQEMILSYQIGGVAYELSQRLEISPALALDLFYRSKTCAQLHDKRTGLYLMSNGYIADDFIYEKQRGY</sequence>
<dbReference type="Proteomes" id="UP000283872">
    <property type="component" value="Unassembled WGS sequence"/>
</dbReference>
<protein>
    <recommendedName>
        <fullName evidence="47">DUF3791 domain-containing protein</fullName>
    </recommendedName>
</protein>
<dbReference type="EMBL" id="QSSA01000004">
    <property type="protein sequence ID" value="RGL63487.1"/>
    <property type="molecule type" value="Genomic_DNA"/>
</dbReference>
<dbReference type="RefSeq" id="WP_117588197.1">
    <property type="nucleotide sequence ID" value="NZ_CATKVS010000005.1"/>
</dbReference>
<evidence type="ECO:0000313" key="12">
    <source>
        <dbReference type="EMBL" id="MQO55108.1"/>
    </source>
</evidence>
<dbReference type="EMBL" id="JAJTVO010000001">
    <property type="protein sequence ID" value="MCE4120791.1"/>
    <property type="molecule type" value="Genomic_DNA"/>
</dbReference>
<dbReference type="Proteomes" id="UP001205506">
    <property type="component" value="Unassembled WGS sequence"/>
</dbReference>
<dbReference type="EMBL" id="QSAG01000017">
    <property type="protein sequence ID" value="RGW42378.1"/>
    <property type="molecule type" value="Genomic_DNA"/>
</dbReference>
<evidence type="ECO:0000313" key="20">
    <source>
        <dbReference type="EMBL" id="RGW42378.1"/>
    </source>
</evidence>
<dbReference type="EMBL" id="QSFW01000017">
    <property type="protein sequence ID" value="RHA86050.1"/>
    <property type="molecule type" value="Genomic_DNA"/>
</dbReference>
<evidence type="ECO:0000313" key="1">
    <source>
        <dbReference type="EMBL" id="MCE4120791.1"/>
    </source>
</evidence>
<dbReference type="Proteomes" id="UP001209476">
    <property type="component" value="Unassembled WGS sequence"/>
</dbReference>
<evidence type="ECO:0000313" key="41">
    <source>
        <dbReference type="Proteomes" id="UP000358159"/>
    </source>
</evidence>
<dbReference type="EMBL" id="JANDXR010000001">
    <property type="protein sequence ID" value="MCP9500233.1"/>
    <property type="molecule type" value="Genomic_DNA"/>
</dbReference>
<dbReference type="Proteomes" id="UP001206014">
    <property type="component" value="Unassembled WGS sequence"/>
</dbReference>
<dbReference type="Proteomes" id="UP000283785">
    <property type="component" value="Unassembled WGS sequence"/>
</dbReference>
<evidence type="ECO:0000313" key="28">
    <source>
        <dbReference type="Proteomes" id="UP000261187"/>
    </source>
</evidence>
<dbReference type="Proteomes" id="UP000358159">
    <property type="component" value="Unassembled WGS sequence"/>
</dbReference>
<evidence type="ECO:0000313" key="9">
    <source>
        <dbReference type="EMBL" id="MQN08680.1"/>
    </source>
</evidence>
<evidence type="ECO:0000313" key="24">
    <source>
        <dbReference type="EMBL" id="RHG69354.1"/>
    </source>
</evidence>
<gene>
    <name evidence="27" type="ORF">DW026_11800</name>
    <name evidence="26" type="ORF">DW079_11605</name>
    <name evidence="25" type="ORF">DW192_07875</name>
    <name evidence="24" type="ORF">DW250_00895</name>
    <name evidence="23" type="ORF">DW916_08975</name>
    <name evidence="22" type="ORF">DWV53_05060</name>
    <name evidence="21" type="ORF">DWV60_00290</name>
    <name evidence="20" type="ORF">DWV76_09815</name>
    <name evidence="19" type="ORF">DWW35_04625</name>
    <name evidence="18" type="ORF">DWX90_06150</name>
    <name evidence="17" type="ORF">DWY11_07440</name>
    <name evidence="16" type="ORF">DXB80_08765</name>
    <name evidence="15" type="ORF">DXC61_02340</name>
    <name evidence="14" type="ORF">F7D25_10555</name>
    <name evidence="13" type="ORF">F7D31_03805</name>
    <name evidence="12" type="ORF">F7D42_05165</name>
    <name evidence="11" type="ORF">F7D62_06640</name>
    <name evidence="10" type="ORF">F7D90_07540</name>
    <name evidence="9" type="ORF">F7D97_01755</name>
    <name evidence="1" type="ORF">LYY06_00740</name>
    <name evidence="4" type="ORF">NNC55_07780</name>
    <name evidence="3" type="ORF">NNC68_16470</name>
    <name evidence="2" type="ORF">NND11_01485</name>
    <name evidence="8" type="ORF">ONS98_09415</name>
    <name evidence="6" type="ORF">ONT01_06355</name>
    <name evidence="5" type="ORF">ONT05_03720</name>
    <name evidence="7" type="ORF">ONT23_07455</name>
</gene>
<dbReference type="EMBL" id="JAPDUM010000001">
    <property type="protein sequence ID" value="MCW4165431.1"/>
    <property type="molecule type" value="Genomic_DNA"/>
</dbReference>
<dbReference type="AlphaFoldDB" id="A0A3E4SLD7"/>
<evidence type="ECO:0000313" key="5">
    <source>
        <dbReference type="EMBL" id="MCW4092674.1"/>
    </source>
</evidence>
<dbReference type="EMBL" id="QSAQ01000001">
    <property type="protein sequence ID" value="RGW70988.1"/>
    <property type="molecule type" value="Genomic_DNA"/>
</dbReference>
<evidence type="ECO:0000313" key="18">
    <source>
        <dbReference type="EMBL" id="RGS47587.1"/>
    </source>
</evidence>
<dbReference type="EMBL" id="VZCR01000047">
    <property type="protein sequence ID" value="MQN31806.1"/>
    <property type="molecule type" value="Genomic_DNA"/>
</dbReference>
<dbReference type="EMBL" id="QSAV01000012">
    <property type="protein sequence ID" value="RGW81022.1"/>
    <property type="molecule type" value="Genomic_DNA"/>
</dbReference>
<dbReference type="Proteomes" id="UP001200307">
    <property type="component" value="Unassembled WGS sequence"/>
</dbReference>
<accession>A0A3E4SLD7</accession>
<evidence type="ECO:0000313" key="38">
    <source>
        <dbReference type="Proteomes" id="UP000286113"/>
    </source>
</evidence>
<reference evidence="5" key="5">
    <citation type="submission" date="2022-11" db="EMBL/GenBank/DDBJ databases">
        <title>Genomic repertoires linked with pathogenic potency of arthritogenic Prevotella copri isolated from the gut of rheumatoid arthritis patients.</title>
        <authorList>
            <person name="Nii T."/>
            <person name="Maeda Y."/>
            <person name="Motooka D."/>
            <person name="Naito M."/>
            <person name="Matsumoto Y."/>
            <person name="Ogawa T."/>
            <person name="Oguro-Igashira E."/>
            <person name="Kishikawa T."/>
            <person name="Yamashita M."/>
            <person name="Koizumi S."/>
            <person name="Kurakawa T."/>
            <person name="Okumura R."/>
            <person name="Kayama H."/>
            <person name="Murakami M."/>
            <person name="Sakaguchi T."/>
            <person name="Das B."/>
            <person name="Nakamura S."/>
            <person name="Okada Y."/>
            <person name="Kumanogoh A."/>
            <person name="Takeda K."/>
        </authorList>
    </citation>
    <scope>NUCLEOTIDE SEQUENCE</scope>
    <source>
        <strain evidence="7">H012_8</strain>
        <strain evidence="6">H105_2-2</strain>
        <strain evidence="5">N016-13</strain>
        <strain evidence="8">RA-N001-16</strain>
    </source>
</reference>
<dbReference type="EMBL" id="QRYP01000007">
    <property type="protein sequence ID" value="RGU98963.1"/>
    <property type="molecule type" value="Genomic_DNA"/>
</dbReference>
<dbReference type="Proteomes" id="UP000284548">
    <property type="component" value="Unassembled WGS sequence"/>
</dbReference>
<evidence type="ECO:0000313" key="6">
    <source>
        <dbReference type="EMBL" id="MCW4137400.1"/>
    </source>
</evidence>
<evidence type="ECO:0000313" key="10">
    <source>
        <dbReference type="EMBL" id="MQN31806.1"/>
    </source>
</evidence>
<dbReference type="Proteomes" id="UP000421283">
    <property type="component" value="Unassembled WGS sequence"/>
</dbReference>
<evidence type="ECO:0000313" key="4">
    <source>
        <dbReference type="EMBL" id="MCP9599851.1"/>
    </source>
</evidence>
<dbReference type="Proteomes" id="UP000286501">
    <property type="component" value="Unassembled WGS sequence"/>
</dbReference>
<evidence type="ECO:0000313" key="39">
    <source>
        <dbReference type="Proteomes" id="UP000286211"/>
    </source>
</evidence>
<dbReference type="EMBL" id="JANDWU010000108">
    <property type="protein sequence ID" value="MCP9551036.1"/>
    <property type="molecule type" value="Genomic_DNA"/>
</dbReference>
<evidence type="ECO:0000313" key="33">
    <source>
        <dbReference type="Proteomes" id="UP000284548"/>
    </source>
</evidence>
<dbReference type="Proteomes" id="UP000261187">
    <property type="component" value="Unassembled WGS sequence"/>
</dbReference>
<evidence type="ECO:0000313" key="43">
    <source>
        <dbReference type="Proteomes" id="UP000406735"/>
    </source>
</evidence>
<reference evidence="41 42" key="2">
    <citation type="submission" date="2019-09" db="EMBL/GenBank/DDBJ databases">
        <title>Distinct polysaccharide growth profiles of human intestinal Prevotella copri isolates.</title>
        <authorList>
            <person name="Fehlner-Peach H."/>
            <person name="Magnabosco C."/>
            <person name="Raghavan V."/>
            <person name="Scher J.U."/>
            <person name="Tett A."/>
            <person name="Cox L.M."/>
            <person name="Gottsegen C."/>
            <person name="Watters A."/>
            <person name="Wiltshire- Gordon J.D."/>
            <person name="Segata N."/>
            <person name="Bonneau R."/>
            <person name="Littman D.R."/>
        </authorList>
    </citation>
    <scope>NUCLEOTIDE SEQUENCE [LARGE SCALE GENOMIC DNA]</scope>
    <source>
        <strain evidence="12 41">BVe41219</strain>
        <strain evidence="46">iAA917</strain>
        <strain evidence="14">IAA917</strain>
        <strain evidence="11">IAK279</strain>
        <strain evidence="42">iAK279</strain>
        <strain evidence="10">IAP146</strain>
        <strain evidence="44">iAP146</strain>
        <strain evidence="13">IAU3127</strain>
        <strain evidence="45">iAU3127</strain>
        <strain evidence="9">IK21513</strain>
        <strain evidence="43">iK21513</strain>
    </source>
</reference>
<proteinExistence type="predicted"/>
<dbReference type="Proteomes" id="UP000286211">
    <property type="component" value="Unassembled WGS sequence"/>
</dbReference>